<dbReference type="PANTHER" id="PTHR43725:SF47">
    <property type="entry name" value="UDP-GLUCOSE 4-EPIMERASE"/>
    <property type="match status" value="1"/>
</dbReference>
<dbReference type="Gene3D" id="3.90.25.10">
    <property type="entry name" value="UDP-galactose 4-epimerase, domain 1"/>
    <property type="match status" value="1"/>
</dbReference>
<evidence type="ECO:0000313" key="11">
    <source>
        <dbReference type="EMBL" id="QSX32580.1"/>
    </source>
</evidence>
<evidence type="ECO:0000256" key="5">
    <source>
        <dbReference type="ARBA" id="ARBA00013189"/>
    </source>
</evidence>
<name>A0ABX7QNW6_9GAMM</name>
<dbReference type="Gene3D" id="3.40.50.720">
    <property type="entry name" value="NAD(P)-binding Rossmann-like Domain"/>
    <property type="match status" value="1"/>
</dbReference>
<evidence type="ECO:0000259" key="10">
    <source>
        <dbReference type="Pfam" id="PF16363"/>
    </source>
</evidence>
<dbReference type="SUPFAM" id="SSF51735">
    <property type="entry name" value="NAD(P)-binding Rossmann-fold domains"/>
    <property type="match status" value="1"/>
</dbReference>
<protein>
    <recommendedName>
        <fullName evidence="6 9">UDP-glucose 4-epimerase</fullName>
        <ecNumber evidence="5 9">5.1.3.2</ecNumber>
    </recommendedName>
</protein>
<reference evidence="11 12" key="1">
    <citation type="submission" date="2021-03" db="EMBL/GenBank/DDBJ databases">
        <title>Novel species identification of genus Shewanella.</title>
        <authorList>
            <person name="Liu G."/>
            <person name="Zhang Q."/>
        </authorList>
    </citation>
    <scope>NUCLEOTIDE SEQUENCE [LARGE SCALE GENOMIC DNA]</scope>
    <source>
        <strain evidence="11 12">FJAT-51800</strain>
    </source>
</reference>
<keyword evidence="7 9" id="KW-0520">NAD</keyword>
<feature type="domain" description="NAD(P)-binding" evidence="10">
    <location>
        <begin position="4"/>
        <end position="322"/>
    </location>
</feature>
<dbReference type="Proteomes" id="UP000662770">
    <property type="component" value="Chromosome"/>
</dbReference>
<evidence type="ECO:0000256" key="2">
    <source>
        <dbReference type="ARBA" id="ARBA00001911"/>
    </source>
</evidence>
<evidence type="ECO:0000256" key="8">
    <source>
        <dbReference type="ARBA" id="ARBA00023235"/>
    </source>
</evidence>
<dbReference type="InterPro" id="IPR005886">
    <property type="entry name" value="UDP_G4E"/>
</dbReference>
<evidence type="ECO:0000256" key="1">
    <source>
        <dbReference type="ARBA" id="ARBA00000083"/>
    </source>
</evidence>
<evidence type="ECO:0000256" key="7">
    <source>
        <dbReference type="ARBA" id="ARBA00023027"/>
    </source>
</evidence>
<dbReference type="NCBIfam" id="NF007956">
    <property type="entry name" value="PRK10675.1"/>
    <property type="match status" value="1"/>
</dbReference>
<dbReference type="NCBIfam" id="TIGR01179">
    <property type="entry name" value="galE"/>
    <property type="match status" value="1"/>
</dbReference>
<comment type="pathway">
    <text evidence="3 9">Carbohydrate metabolism; galactose metabolism.</text>
</comment>
<dbReference type="RefSeq" id="WP_207353822.1">
    <property type="nucleotide sequence ID" value="NZ_CP071503.1"/>
</dbReference>
<dbReference type="InterPro" id="IPR036291">
    <property type="entry name" value="NAD(P)-bd_dom_sf"/>
</dbReference>
<dbReference type="GO" id="GO:0003978">
    <property type="term" value="F:UDP-glucose 4-epimerase activity"/>
    <property type="evidence" value="ECO:0007669"/>
    <property type="project" value="UniProtKB-EC"/>
</dbReference>
<comment type="subunit">
    <text evidence="9">Homodimer.</text>
</comment>
<accession>A0ABX7QNW6</accession>
<keyword evidence="8 9" id="KW-0413">Isomerase</keyword>
<keyword evidence="9" id="KW-0119">Carbohydrate metabolism</keyword>
<dbReference type="CDD" id="cd05247">
    <property type="entry name" value="UDP_G4E_1_SDR_e"/>
    <property type="match status" value="1"/>
</dbReference>
<evidence type="ECO:0000313" key="12">
    <source>
        <dbReference type="Proteomes" id="UP000662770"/>
    </source>
</evidence>
<sequence>MTVLVTGGAGYIGSHTLVELLNNNYQVVVVDNLCNSSVESLHRVEKITGKSIPFYRGDVLDKSLLVDVMTSHNVISVIHFAGLKAVGESVAKPIKYYQNNVAGSLVLLEAMTEANVFNLVFSSSATVYRESAIQPLKEDFPLGTTNPYGQSKLMVENILEDLSHADKRWNIARLRYFNPVGAHESGMIGEDPNDIPNNLMPFISQVAIGKRNVLSIFGNDYPTVDGTGVRDYIHVVDLADGHVKALAKLAQAPGLITCNLGTGKGVSVLEMLKAYEQASGKEIAHQFVARRAGDIAEYFGDPSLAKELLQWEAKHTLEDIVSSSWKWQSQNPNGYHGS</sequence>
<proteinExistence type="inferred from homology"/>
<dbReference type="Pfam" id="PF16363">
    <property type="entry name" value="GDP_Man_Dehyd"/>
    <property type="match status" value="1"/>
</dbReference>
<comment type="similarity">
    <text evidence="4 9">Belongs to the NAD(P)-dependent epimerase/dehydratase family.</text>
</comment>
<gene>
    <name evidence="11" type="primary">galE</name>
    <name evidence="11" type="ORF">JYB87_12535</name>
</gene>
<organism evidence="11 12">
    <name type="scientific">Shewanella avicenniae</name>
    <dbReference type="NCBI Taxonomy" id="2814294"/>
    <lineage>
        <taxon>Bacteria</taxon>
        <taxon>Pseudomonadati</taxon>
        <taxon>Pseudomonadota</taxon>
        <taxon>Gammaproteobacteria</taxon>
        <taxon>Alteromonadales</taxon>
        <taxon>Shewanellaceae</taxon>
        <taxon>Shewanella</taxon>
    </lineage>
</organism>
<comment type="cofactor">
    <cofactor evidence="2 9">
        <name>NAD(+)</name>
        <dbReference type="ChEBI" id="CHEBI:57540"/>
    </cofactor>
</comment>
<dbReference type="EC" id="5.1.3.2" evidence="5 9"/>
<keyword evidence="12" id="KW-1185">Reference proteome</keyword>
<evidence type="ECO:0000256" key="3">
    <source>
        <dbReference type="ARBA" id="ARBA00004947"/>
    </source>
</evidence>
<evidence type="ECO:0000256" key="9">
    <source>
        <dbReference type="RuleBase" id="RU366046"/>
    </source>
</evidence>
<dbReference type="InterPro" id="IPR016040">
    <property type="entry name" value="NAD(P)-bd_dom"/>
</dbReference>
<dbReference type="EMBL" id="CP071503">
    <property type="protein sequence ID" value="QSX32580.1"/>
    <property type="molecule type" value="Genomic_DNA"/>
</dbReference>
<comment type="catalytic activity">
    <reaction evidence="1 9">
        <text>UDP-alpha-D-glucose = UDP-alpha-D-galactose</text>
        <dbReference type="Rhea" id="RHEA:22168"/>
        <dbReference type="ChEBI" id="CHEBI:58885"/>
        <dbReference type="ChEBI" id="CHEBI:66914"/>
        <dbReference type="EC" id="5.1.3.2"/>
    </reaction>
</comment>
<dbReference type="PANTHER" id="PTHR43725">
    <property type="entry name" value="UDP-GLUCOSE 4-EPIMERASE"/>
    <property type="match status" value="1"/>
</dbReference>
<evidence type="ECO:0000256" key="4">
    <source>
        <dbReference type="ARBA" id="ARBA00007637"/>
    </source>
</evidence>
<evidence type="ECO:0000256" key="6">
    <source>
        <dbReference type="ARBA" id="ARBA00018569"/>
    </source>
</evidence>